<accession>C6CA42</accession>
<evidence type="ECO:0000313" key="2">
    <source>
        <dbReference type="EMBL" id="ACS84517.1"/>
    </source>
</evidence>
<gene>
    <name evidence="2" type="ordered locus">Dd703_0706</name>
</gene>
<evidence type="ECO:0000256" key="1">
    <source>
        <dbReference type="SAM" id="Phobius"/>
    </source>
</evidence>
<evidence type="ECO:0000313" key="3">
    <source>
        <dbReference type="Proteomes" id="UP000002734"/>
    </source>
</evidence>
<name>C6CA42_MUSP7</name>
<proteinExistence type="predicted"/>
<protein>
    <submittedName>
        <fullName evidence="2">Uncharacterized protein</fullName>
    </submittedName>
</protein>
<reference evidence="2" key="1">
    <citation type="submission" date="2009-06" db="EMBL/GenBank/DDBJ databases">
        <title>Complete sequence of Dickeya dadantii Ech703.</title>
        <authorList>
            <consortium name="US DOE Joint Genome Institute"/>
            <person name="Lucas S."/>
            <person name="Copeland A."/>
            <person name="Lapidus A."/>
            <person name="Glavina del Rio T."/>
            <person name="Dalin E."/>
            <person name="Tice H."/>
            <person name="Bruce D."/>
            <person name="Goodwin L."/>
            <person name="Pitluck S."/>
            <person name="Chertkov O."/>
            <person name="Brettin T."/>
            <person name="Detter J.C."/>
            <person name="Han C."/>
            <person name="Larimer F."/>
            <person name="Land M."/>
            <person name="Hauser L."/>
            <person name="Kyrpides N."/>
            <person name="Mikhailova N."/>
            <person name="Balakrishnan V."/>
            <person name="Glasner J."/>
            <person name="Perna N.T."/>
        </authorList>
    </citation>
    <scope>NUCLEOTIDE SEQUENCE [LARGE SCALE GENOMIC DNA]</scope>
    <source>
        <strain evidence="2">Ech703</strain>
    </source>
</reference>
<dbReference type="AlphaFoldDB" id="C6CA42"/>
<sequence length="34" mass="3712">MLSLYAFSAPGRMLFIGALLALLWFLIVWAAALA</sequence>
<keyword evidence="1" id="KW-0472">Membrane</keyword>
<dbReference type="KEGG" id="dda:Dd703_0706"/>
<organism evidence="2 3">
    <name type="scientific">Musicola paradisiaca (strain Ech703)</name>
    <name type="common">Dickeya paradisiaca</name>
    <name type="synonym">Dickeya dadantii</name>
    <dbReference type="NCBI Taxonomy" id="579405"/>
    <lineage>
        <taxon>Bacteria</taxon>
        <taxon>Pseudomonadati</taxon>
        <taxon>Pseudomonadota</taxon>
        <taxon>Gammaproteobacteria</taxon>
        <taxon>Enterobacterales</taxon>
        <taxon>Pectobacteriaceae</taxon>
        <taxon>Musicola</taxon>
    </lineage>
</organism>
<keyword evidence="3" id="KW-1185">Reference proteome</keyword>
<dbReference type="HOGENOM" id="CLU_218403_0_0_6"/>
<dbReference type="EMBL" id="CP001654">
    <property type="protein sequence ID" value="ACS84517.1"/>
    <property type="molecule type" value="Genomic_DNA"/>
</dbReference>
<dbReference type="Proteomes" id="UP000002734">
    <property type="component" value="Chromosome"/>
</dbReference>
<keyword evidence="1" id="KW-1133">Transmembrane helix</keyword>
<feature type="transmembrane region" description="Helical" evidence="1">
    <location>
        <begin position="12"/>
        <end position="32"/>
    </location>
</feature>
<dbReference type="STRING" id="579405.Dd703_0706"/>
<keyword evidence="1" id="KW-0812">Transmembrane</keyword>